<reference evidence="2" key="1">
    <citation type="submission" date="2018-05" db="EMBL/GenBank/DDBJ databases">
        <authorList>
            <person name="Lanie J.A."/>
            <person name="Ng W.-L."/>
            <person name="Kazmierczak K.M."/>
            <person name="Andrzejewski T.M."/>
            <person name="Davidsen T.M."/>
            <person name="Wayne K.J."/>
            <person name="Tettelin H."/>
            <person name="Glass J.I."/>
            <person name="Rusch D."/>
            <person name="Podicherti R."/>
            <person name="Tsui H.-C.T."/>
            <person name="Winkler M.E."/>
        </authorList>
    </citation>
    <scope>NUCLEOTIDE SEQUENCE</scope>
</reference>
<dbReference type="SUPFAM" id="SSF52833">
    <property type="entry name" value="Thioredoxin-like"/>
    <property type="match status" value="1"/>
</dbReference>
<dbReference type="InterPro" id="IPR000866">
    <property type="entry name" value="AhpC/TSA"/>
</dbReference>
<gene>
    <name evidence="2" type="ORF">METZ01_LOCUS255080</name>
</gene>
<name>A0A382IRI9_9ZZZZ</name>
<dbReference type="AlphaFoldDB" id="A0A382IRI9"/>
<dbReference type="PANTHER" id="PTHR42852">
    <property type="entry name" value="THIOL:DISULFIDE INTERCHANGE PROTEIN DSBE"/>
    <property type="match status" value="1"/>
</dbReference>
<proteinExistence type="predicted"/>
<dbReference type="PANTHER" id="PTHR42852:SF17">
    <property type="entry name" value="THIOREDOXIN-LIKE PROTEIN HI_1115"/>
    <property type="match status" value="1"/>
</dbReference>
<dbReference type="EMBL" id="UINC01069106">
    <property type="protein sequence ID" value="SVC02226.1"/>
    <property type="molecule type" value="Genomic_DNA"/>
</dbReference>
<dbReference type="InterPro" id="IPR036249">
    <property type="entry name" value="Thioredoxin-like_sf"/>
</dbReference>
<feature type="non-terminal residue" evidence="2">
    <location>
        <position position="1"/>
    </location>
</feature>
<dbReference type="InterPro" id="IPR050553">
    <property type="entry name" value="Thioredoxin_ResA/DsbE_sf"/>
</dbReference>
<dbReference type="GO" id="GO:0016491">
    <property type="term" value="F:oxidoreductase activity"/>
    <property type="evidence" value="ECO:0007669"/>
    <property type="project" value="InterPro"/>
</dbReference>
<dbReference type="PROSITE" id="PS51352">
    <property type="entry name" value="THIOREDOXIN_2"/>
    <property type="match status" value="1"/>
</dbReference>
<accession>A0A382IRI9</accession>
<organism evidence="2">
    <name type="scientific">marine metagenome</name>
    <dbReference type="NCBI Taxonomy" id="408172"/>
    <lineage>
        <taxon>unclassified sequences</taxon>
        <taxon>metagenomes</taxon>
        <taxon>ecological metagenomes</taxon>
    </lineage>
</organism>
<evidence type="ECO:0000313" key="2">
    <source>
        <dbReference type="EMBL" id="SVC02226.1"/>
    </source>
</evidence>
<dbReference type="InterPro" id="IPR013766">
    <property type="entry name" value="Thioredoxin_domain"/>
</dbReference>
<evidence type="ECO:0000259" key="1">
    <source>
        <dbReference type="PROSITE" id="PS51352"/>
    </source>
</evidence>
<dbReference type="Gene3D" id="3.40.30.10">
    <property type="entry name" value="Glutaredoxin"/>
    <property type="match status" value="1"/>
</dbReference>
<sequence>GLANAVKGIREVGFGAGFAEKSLGVNAAITCADAQSALALWTMAQAGLGMAQLAAAGEGNAPPILNRIKTQTKGKSVIISVQVLPEDLDELGSFGPGAAFEEDEEPDPEELIGEKAADFTLPVLGGGEFDLSEHVGKNVVVLDFWATWCGPCVKALPEVMKATDGLKDKGVVLVAVNQGEEAKPINKFLKRKKWDGLKVVLDNEDISSDAFMVSGIPQTVIIDKKGIVRHVHVGYSPNIGKRLRKELEAILAE</sequence>
<dbReference type="GO" id="GO:0016209">
    <property type="term" value="F:antioxidant activity"/>
    <property type="evidence" value="ECO:0007669"/>
    <property type="project" value="InterPro"/>
</dbReference>
<dbReference type="Pfam" id="PF00578">
    <property type="entry name" value="AhpC-TSA"/>
    <property type="match status" value="1"/>
</dbReference>
<feature type="domain" description="Thioredoxin" evidence="1">
    <location>
        <begin position="110"/>
        <end position="253"/>
    </location>
</feature>
<protein>
    <recommendedName>
        <fullName evidence="1">Thioredoxin domain-containing protein</fullName>
    </recommendedName>
</protein>
<dbReference type="CDD" id="cd02966">
    <property type="entry name" value="TlpA_like_family"/>
    <property type="match status" value="1"/>
</dbReference>